<evidence type="ECO:0000313" key="3">
    <source>
        <dbReference type="EMBL" id="GJS52401.1"/>
    </source>
</evidence>
<dbReference type="Gene3D" id="3.30.420.10">
    <property type="entry name" value="Ribonuclease H-like superfamily/Ribonuclease H"/>
    <property type="match status" value="1"/>
</dbReference>
<reference evidence="3" key="1">
    <citation type="journal article" date="2022" name="Int. J. Mol. Sci.">
        <title>Draft Genome of Tanacetum Coccineum: Genomic Comparison of Closely Related Tanacetum-Family Plants.</title>
        <authorList>
            <person name="Yamashiro T."/>
            <person name="Shiraishi A."/>
            <person name="Nakayama K."/>
            <person name="Satake H."/>
        </authorList>
    </citation>
    <scope>NUCLEOTIDE SEQUENCE</scope>
</reference>
<accession>A0ABQ4WHR3</accession>
<dbReference type="InterPro" id="IPR012337">
    <property type="entry name" value="RNaseH-like_sf"/>
</dbReference>
<dbReference type="SUPFAM" id="SSF53098">
    <property type="entry name" value="Ribonuclease H-like"/>
    <property type="match status" value="1"/>
</dbReference>
<feature type="compositionally biased region" description="Basic and acidic residues" evidence="1">
    <location>
        <begin position="187"/>
        <end position="200"/>
    </location>
</feature>
<evidence type="ECO:0000256" key="1">
    <source>
        <dbReference type="SAM" id="MobiDB-lite"/>
    </source>
</evidence>
<comment type="caution">
    <text evidence="3">The sequence shown here is derived from an EMBL/GenBank/DDBJ whole genome shotgun (WGS) entry which is preliminary data.</text>
</comment>
<feature type="domain" description="Integrase catalytic" evidence="2">
    <location>
        <begin position="1"/>
        <end position="70"/>
    </location>
</feature>
<feature type="compositionally biased region" description="Polar residues" evidence="1">
    <location>
        <begin position="164"/>
        <end position="178"/>
    </location>
</feature>
<dbReference type="InterPro" id="IPR039537">
    <property type="entry name" value="Retrotran_Ty1/copia-like"/>
</dbReference>
<dbReference type="PANTHER" id="PTHR42648">
    <property type="entry name" value="TRANSPOSASE, PUTATIVE-RELATED"/>
    <property type="match status" value="1"/>
</dbReference>
<keyword evidence="4" id="KW-1185">Reference proteome</keyword>
<gene>
    <name evidence="3" type="ORF">Tco_0625763</name>
</gene>
<name>A0ABQ4WHR3_9ASTR</name>
<dbReference type="Proteomes" id="UP001151760">
    <property type="component" value="Unassembled WGS sequence"/>
</dbReference>
<dbReference type="InterPro" id="IPR036397">
    <property type="entry name" value="RNaseH_sf"/>
</dbReference>
<dbReference type="InterPro" id="IPR057670">
    <property type="entry name" value="SH3_retrovirus"/>
</dbReference>
<sequence length="379" mass="42199">MIRCDNGTKFKNKVMHQFYEMKGIKREFSVARTPQQNEVAKRKNRTIIEAARTMLADLKLPITFWPEAVENMRPFGCPVTILNTLDHQGKFDGKADEGFFVGYSTNSKAFRVFNSRTTIIEENLHVKFSEETPNIAGNGPIWLFDIDALTKSINYKPVVAGNQSNGSVDPSFSSNSKYSPDAGFKPLGEEEKMDAKHPENENSEVPDTEEPRVNQEQDESNNSTNNVNTVSSIVNTASIEDNVVDENIVYGCIDDLNMTNLEEIAYSDDDEEVGVEHSRQSPLSKQWVSQQATAAIVSRRGYCPYFPRTQATAIMVSRPTTVVMVSCSLWSATIKPMSFAAATATVAPTGLRKEHHPTLVPTFAYPVTNTIKVESFESS</sequence>
<dbReference type="PROSITE" id="PS50994">
    <property type="entry name" value="INTEGRASE"/>
    <property type="match status" value="1"/>
</dbReference>
<proteinExistence type="predicted"/>
<dbReference type="Pfam" id="PF25597">
    <property type="entry name" value="SH3_retrovirus"/>
    <property type="match status" value="1"/>
</dbReference>
<evidence type="ECO:0000313" key="4">
    <source>
        <dbReference type="Proteomes" id="UP001151760"/>
    </source>
</evidence>
<dbReference type="EMBL" id="BQNB010008654">
    <property type="protein sequence ID" value="GJS52401.1"/>
    <property type="molecule type" value="Genomic_DNA"/>
</dbReference>
<dbReference type="InterPro" id="IPR001584">
    <property type="entry name" value="Integrase_cat-core"/>
</dbReference>
<protein>
    <submittedName>
        <fullName evidence="3">Ribonuclease H-like domain-containing protein</fullName>
    </submittedName>
</protein>
<organism evidence="3 4">
    <name type="scientific">Tanacetum coccineum</name>
    <dbReference type="NCBI Taxonomy" id="301880"/>
    <lineage>
        <taxon>Eukaryota</taxon>
        <taxon>Viridiplantae</taxon>
        <taxon>Streptophyta</taxon>
        <taxon>Embryophyta</taxon>
        <taxon>Tracheophyta</taxon>
        <taxon>Spermatophyta</taxon>
        <taxon>Magnoliopsida</taxon>
        <taxon>eudicotyledons</taxon>
        <taxon>Gunneridae</taxon>
        <taxon>Pentapetalae</taxon>
        <taxon>asterids</taxon>
        <taxon>campanulids</taxon>
        <taxon>Asterales</taxon>
        <taxon>Asteraceae</taxon>
        <taxon>Asteroideae</taxon>
        <taxon>Anthemideae</taxon>
        <taxon>Anthemidinae</taxon>
        <taxon>Tanacetum</taxon>
    </lineage>
</organism>
<feature type="region of interest" description="Disordered" evidence="1">
    <location>
        <begin position="164"/>
        <end position="228"/>
    </location>
</feature>
<evidence type="ECO:0000259" key="2">
    <source>
        <dbReference type="PROSITE" id="PS50994"/>
    </source>
</evidence>
<reference evidence="3" key="2">
    <citation type="submission" date="2022-01" db="EMBL/GenBank/DDBJ databases">
        <authorList>
            <person name="Yamashiro T."/>
            <person name="Shiraishi A."/>
            <person name="Satake H."/>
            <person name="Nakayama K."/>
        </authorList>
    </citation>
    <scope>NUCLEOTIDE SEQUENCE</scope>
</reference>
<dbReference type="PANTHER" id="PTHR42648:SF32">
    <property type="entry name" value="RIBONUCLEASE H-LIKE DOMAIN, GAG-PRE-INTEGRASE DOMAIN PROTEIN-RELATED"/>
    <property type="match status" value="1"/>
</dbReference>